<dbReference type="AlphaFoldDB" id="A0A9Q1Q400"/>
<feature type="compositionally biased region" description="Basic and acidic residues" evidence="1">
    <location>
        <begin position="93"/>
        <end position="105"/>
    </location>
</feature>
<gene>
    <name evidence="2" type="ORF">Cgig2_018365</name>
</gene>
<feature type="compositionally biased region" description="Gly residues" evidence="1">
    <location>
        <begin position="112"/>
        <end position="131"/>
    </location>
</feature>
<comment type="caution">
    <text evidence="2">The sequence shown here is derived from an EMBL/GenBank/DDBJ whole genome shotgun (WGS) entry which is preliminary data.</text>
</comment>
<dbReference type="PANTHER" id="PTHR35483">
    <property type="entry name" value="NUCLEUSENVELOPE PROTEIN"/>
    <property type="match status" value="1"/>
</dbReference>
<dbReference type="OrthoDB" id="1680511at2759"/>
<accession>A0A9Q1Q400</accession>
<protein>
    <submittedName>
        <fullName evidence="2">Uncharacterized protein</fullName>
    </submittedName>
</protein>
<evidence type="ECO:0000313" key="2">
    <source>
        <dbReference type="EMBL" id="KAJ8428997.1"/>
    </source>
</evidence>
<organism evidence="2 3">
    <name type="scientific">Carnegiea gigantea</name>
    <dbReference type="NCBI Taxonomy" id="171969"/>
    <lineage>
        <taxon>Eukaryota</taxon>
        <taxon>Viridiplantae</taxon>
        <taxon>Streptophyta</taxon>
        <taxon>Embryophyta</taxon>
        <taxon>Tracheophyta</taxon>
        <taxon>Spermatophyta</taxon>
        <taxon>Magnoliopsida</taxon>
        <taxon>eudicotyledons</taxon>
        <taxon>Gunneridae</taxon>
        <taxon>Pentapetalae</taxon>
        <taxon>Caryophyllales</taxon>
        <taxon>Cactineae</taxon>
        <taxon>Cactaceae</taxon>
        <taxon>Cactoideae</taxon>
        <taxon>Echinocereeae</taxon>
        <taxon>Carnegiea</taxon>
    </lineage>
</organism>
<dbReference type="Proteomes" id="UP001153076">
    <property type="component" value="Unassembled WGS sequence"/>
</dbReference>
<dbReference type="PANTHER" id="PTHR35483:SF1">
    <property type="entry name" value="GLYCINE-RICH PROTEIN-RELATED"/>
    <property type="match status" value="1"/>
</dbReference>
<name>A0A9Q1Q400_9CARY</name>
<evidence type="ECO:0000256" key="1">
    <source>
        <dbReference type="SAM" id="MobiDB-lite"/>
    </source>
</evidence>
<keyword evidence="3" id="KW-1185">Reference proteome</keyword>
<dbReference type="GO" id="GO:0009507">
    <property type="term" value="C:chloroplast"/>
    <property type="evidence" value="ECO:0007669"/>
    <property type="project" value="TreeGrafter"/>
</dbReference>
<feature type="region of interest" description="Disordered" evidence="1">
    <location>
        <begin position="93"/>
        <end position="138"/>
    </location>
</feature>
<sequence length="283" mass="31557">MNAIQVTSPLRPQACLKAAHHVQGLYRLPPVLVSYGRGPVRCPSLIKLTSGRQKSPHLIPVCSSRGEASSGNGSKDPLWKSFGEALENFGKKSSVEDELRQRTEEGEFYDEGGSGGNPPWGRGGGGGGGSDGSEDEGFSGELEETIQVVLATLGLIFVYVYIINGAELTLLVRDYIRFLVKGKKSVRLTRVLDQWEAFLKSLTAKEVNVDKFWLEKAIINTPTWWDHPQKYRHLMNALSDPENYRHVMHGLSDDPEEYRHLMDALSQEKTELRIQESEPSDCE</sequence>
<evidence type="ECO:0000313" key="3">
    <source>
        <dbReference type="Proteomes" id="UP001153076"/>
    </source>
</evidence>
<dbReference type="EMBL" id="JAKOGI010000950">
    <property type="protein sequence ID" value="KAJ8428997.1"/>
    <property type="molecule type" value="Genomic_DNA"/>
</dbReference>
<proteinExistence type="predicted"/>
<reference evidence="2" key="1">
    <citation type="submission" date="2022-04" db="EMBL/GenBank/DDBJ databases">
        <title>Carnegiea gigantea Genome sequencing and assembly v2.</title>
        <authorList>
            <person name="Copetti D."/>
            <person name="Sanderson M.J."/>
            <person name="Burquez A."/>
            <person name="Wojciechowski M.F."/>
        </authorList>
    </citation>
    <scope>NUCLEOTIDE SEQUENCE</scope>
    <source>
        <strain evidence="2">SGP5-SGP5p</strain>
        <tissue evidence="2">Aerial part</tissue>
    </source>
</reference>